<evidence type="ECO:0000313" key="7">
    <source>
        <dbReference type="EMBL" id="MBX8630976.1"/>
    </source>
</evidence>
<evidence type="ECO:0000259" key="6">
    <source>
        <dbReference type="Pfam" id="PF06271"/>
    </source>
</evidence>
<evidence type="ECO:0000313" key="8">
    <source>
        <dbReference type="EMBL" id="MBX8643191.1"/>
    </source>
</evidence>
<dbReference type="EMBL" id="JAHEAC010000001">
    <property type="protein sequence ID" value="MBX8643191.1"/>
    <property type="molecule type" value="Genomic_DNA"/>
</dbReference>
<feature type="domain" description="RDD" evidence="6">
    <location>
        <begin position="17"/>
        <end position="134"/>
    </location>
</feature>
<keyword evidence="3 5" id="KW-1133">Transmembrane helix</keyword>
<feature type="transmembrane region" description="Helical" evidence="5">
    <location>
        <begin position="52"/>
        <end position="73"/>
    </location>
</feature>
<dbReference type="AlphaFoldDB" id="A0A8J7YVJ3"/>
<organism evidence="8 9">
    <name type="scientific">Candidatus Sysuiplasma superficiale</name>
    <dbReference type="NCBI Taxonomy" id="2823368"/>
    <lineage>
        <taxon>Archaea</taxon>
        <taxon>Methanobacteriati</taxon>
        <taxon>Thermoplasmatota</taxon>
        <taxon>Thermoplasmata</taxon>
        <taxon>Candidatus Sysuiplasmatales</taxon>
        <taxon>Candidatus Sysuiplasmataceae</taxon>
        <taxon>Candidatus Sysuiplasma</taxon>
    </lineage>
</organism>
<evidence type="ECO:0000256" key="1">
    <source>
        <dbReference type="ARBA" id="ARBA00004141"/>
    </source>
</evidence>
<name>A0A8J7YVJ3_9ARCH</name>
<keyword evidence="4 5" id="KW-0472">Membrane</keyword>
<feature type="transmembrane region" description="Helical" evidence="5">
    <location>
        <begin position="106"/>
        <end position="124"/>
    </location>
</feature>
<comment type="caution">
    <text evidence="8">The sequence shown here is derived from an EMBL/GenBank/DDBJ whole genome shotgun (WGS) entry which is preliminary data.</text>
</comment>
<evidence type="ECO:0000256" key="4">
    <source>
        <dbReference type="ARBA" id="ARBA00023136"/>
    </source>
</evidence>
<comment type="subcellular location">
    <subcellularLocation>
        <location evidence="1">Membrane</location>
        <topology evidence="1">Multi-pass membrane protein</topology>
    </subcellularLocation>
</comment>
<feature type="transmembrane region" description="Helical" evidence="5">
    <location>
        <begin position="21"/>
        <end position="46"/>
    </location>
</feature>
<gene>
    <name evidence="7" type="ORF">J9259_00400</name>
    <name evidence="8" type="ORF">KIY12_00435</name>
</gene>
<dbReference type="Proteomes" id="UP000716004">
    <property type="component" value="Unassembled WGS sequence"/>
</dbReference>
<dbReference type="GO" id="GO:0016020">
    <property type="term" value="C:membrane"/>
    <property type="evidence" value="ECO:0007669"/>
    <property type="project" value="UniProtKB-SubCell"/>
</dbReference>
<evidence type="ECO:0000256" key="3">
    <source>
        <dbReference type="ARBA" id="ARBA00022989"/>
    </source>
</evidence>
<protein>
    <submittedName>
        <fullName evidence="8">RDD family protein</fullName>
    </submittedName>
</protein>
<dbReference type="EMBL" id="JAGVSJ010000001">
    <property type="protein sequence ID" value="MBX8630976.1"/>
    <property type="molecule type" value="Genomic_DNA"/>
</dbReference>
<dbReference type="InterPro" id="IPR010432">
    <property type="entry name" value="RDD"/>
</dbReference>
<proteinExistence type="predicted"/>
<dbReference type="Pfam" id="PF06271">
    <property type="entry name" value="RDD"/>
    <property type="match status" value="1"/>
</dbReference>
<accession>A0A8J7YVJ3</accession>
<evidence type="ECO:0000256" key="5">
    <source>
        <dbReference type="SAM" id="Phobius"/>
    </source>
</evidence>
<sequence length="160" mass="18339">MPIAAEMILRNSVLRTHWLKRVAAGVVDIVTVFVPVWAVGITFGFSRLYFDIFVGIASGVCWFIYSTFAEYYYGFTLGKKIMMLRISSEKGEVMLHETAFRNISKLFWYILLPLDLLLGFFTYGDPRQRFSDRVFGTTIVSAQPASSLIKVKLRKTSFNH</sequence>
<reference evidence="8" key="1">
    <citation type="submission" date="2021-05" db="EMBL/GenBank/DDBJ databases">
        <title>Genomic insights into ecological role and evolution of a novel Thermoplasmata order Candidatus Sysuiplasmatales.</title>
        <authorList>
            <person name="Yuan Y."/>
        </authorList>
    </citation>
    <scope>NUCLEOTIDE SEQUENCE</scope>
    <source>
        <strain evidence="8">TUT19-bin139</strain>
        <strain evidence="7">YP2-bin.285</strain>
    </source>
</reference>
<keyword evidence="2 5" id="KW-0812">Transmembrane</keyword>
<dbReference type="Proteomes" id="UP000750197">
    <property type="component" value="Unassembled WGS sequence"/>
</dbReference>
<evidence type="ECO:0000256" key="2">
    <source>
        <dbReference type="ARBA" id="ARBA00022692"/>
    </source>
</evidence>
<evidence type="ECO:0000313" key="9">
    <source>
        <dbReference type="Proteomes" id="UP000750197"/>
    </source>
</evidence>